<feature type="region of interest" description="Disordered" evidence="1">
    <location>
        <begin position="47"/>
        <end position="68"/>
    </location>
</feature>
<reference key="1">
    <citation type="submission" date="2010-11" db="EMBL/GenBank/DDBJ databases">
        <title>The complete sequence of chromosome of Isophaera pallida ATCC 43644.</title>
        <authorList>
            <consortium name="US DOE Joint Genome Institute (JGI-PGF)"/>
            <person name="Lucas S."/>
            <person name="Copeland A."/>
            <person name="Lapidus A."/>
            <person name="Bruce D."/>
            <person name="Goodwin L."/>
            <person name="Pitluck S."/>
            <person name="Kyrpides N."/>
            <person name="Mavromatis K."/>
            <person name="Pagani I."/>
            <person name="Ivanova N."/>
            <person name="Saunders E."/>
            <person name="Brettin T."/>
            <person name="Detter J.C."/>
            <person name="Han C."/>
            <person name="Tapia R."/>
            <person name="Land M."/>
            <person name="Hauser L."/>
            <person name="Markowitz V."/>
            <person name="Cheng J.-F."/>
            <person name="Hugenholtz P."/>
            <person name="Woyke T."/>
            <person name="Wu D."/>
            <person name="Eisen J.A."/>
        </authorList>
    </citation>
    <scope>NUCLEOTIDE SEQUENCE</scope>
    <source>
        <strain>ATCC 43644</strain>
    </source>
</reference>
<keyword evidence="2" id="KW-0812">Transmembrane</keyword>
<dbReference type="EMBL" id="CP002353">
    <property type="protein sequence ID" value="ADV61986.1"/>
    <property type="molecule type" value="Genomic_DNA"/>
</dbReference>
<keyword evidence="2" id="KW-1133">Transmembrane helix</keyword>
<dbReference type="OrthoDB" id="9951966at2"/>
<dbReference type="AlphaFoldDB" id="E8QXE5"/>
<keyword evidence="2" id="KW-0472">Membrane</keyword>
<dbReference type="RefSeq" id="WP_013564274.1">
    <property type="nucleotide sequence ID" value="NC_014962.1"/>
</dbReference>
<evidence type="ECO:0000313" key="3">
    <source>
        <dbReference type="EMBL" id="ADV61986.1"/>
    </source>
</evidence>
<evidence type="ECO:0000256" key="1">
    <source>
        <dbReference type="SAM" id="MobiDB-lite"/>
    </source>
</evidence>
<gene>
    <name evidence="3" type="ordered locus">Isop_1401</name>
</gene>
<dbReference type="eggNOG" id="ENOG502ZU7X">
    <property type="taxonomic scope" value="Bacteria"/>
</dbReference>
<protein>
    <submittedName>
        <fullName evidence="3">Uncharacterized protein</fullName>
    </submittedName>
</protein>
<feature type="compositionally biased region" description="Basic and acidic residues" evidence="1">
    <location>
        <begin position="47"/>
        <end position="63"/>
    </location>
</feature>
<dbReference type="KEGG" id="ipa:Isop_1401"/>
<feature type="transmembrane region" description="Helical" evidence="2">
    <location>
        <begin position="129"/>
        <end position="146"/>
    </location>
</feature>
<dbReference type="HOGENOM" id="CLU_1515943_0_0_0"/>
<evidence type="ECO:0000256" key="2">
    <source>
        <dbReference type="SAM" id="Phobius"/>
    </source>
</evidence>
<reference evidence="3 4" key="2">
    <citation type="journal article" date="2011" name="Stand. Genomic Sci.">
        <title>Complete genome sequence of Isosphaera pallida type strain (IS1B).</title>
        <authorList>
            <consortium name="US DOE Joint Genome Institute (JGI-PGF)"/>
            <person name="Goker M."/>
            <person name="Cleland D."/>
            <person name="Saunders E."/>
            <person name="Lapidus A."/>
            <person name="Nolan M."/>
            <person name="Lucas S."/>
            <person name="Hammon N."/>
            <person name="Deshpande S."/>
            <person name="Cheng J.F."/>
            <person name="Tapia R."/>
            <person name="Han C."/>
            <person name="Goodwin L."/>
            <person name="Pitluck S."/>
            <person name="Liolios K."/>
            <person name="Pagani I."/>
            <person name="Ivanova N."/>
            <person name="Mavromatis K."/>
            <person name="Pati A."/>
            <person name="Chen A."/>
            <person name="Palaniappan K."/>
            <person name="Land M."/>
            <person name="Hauser L."/>
            <person name="Chang Y.J."/>
            <person name="Jeffries C.D."/>
            <person name="Detter J.C."/>
            <person name="Beck B."/>
            <person name="Woyke T."/>
            <person name="Bristow J."/>
            <person name="Eisen J.A."/>
            <person name="Markowitz V."/>
            <person name="Hugenholtz P."/>
            <person name="Kyrpides N.C."/>
            <person name="Klenk H.P."/>
        </authorList>
    </citation>
    <scope>NUCLEOTIDE SEQUENCE [LARGE SCALE GENOMIC DNA]</scope>
    <source>
        <strain evidence="4">ATCC 43644 / DSM 9630 / IS1B</strain>
    </source>
</reference>
<sequence>MRCARCDQPVVRQSVGWSGEEVLVFGWCPECMEEAGCRLVDEEIPQRSGRERGKGAEKGRVLDPEPPAWTQATVSPALTVSRLPAVGGIAYAMLLMGGGFLSGGFYHALIPQRGATPVTPSPFGNGTPAFLFAGGLALIAVGLMLWKATHPRRPSRSARASQFGFDRPNTLTRQVNP</sequence>
<feature type="region of interest" description="Disordered" evidence="1">
    <location>
        <begin position="155"/>
        <end position="177"/>
    </location>
</feature>
<organism evidence="3 4">
    <name type="scientific">Isosphaera pallida (strain ATCC 43644 / DSM 9630 / IS1B)</name>
    <dbReference type="NCBI Taxonomy" id="575540"/>
    <lineage>
        <taxon>Bacteria</taxon>
        <taxon>Pseudomonadati</taxon>
        <taxon>Planctomycetota</taxon>
        <taxon>Planctomycetia</taxon>
        <taxon>Isosphaerales</taxon>
        <taxon>Isosphaeraceae</taxon>
        <taxon>Isosphaera</taxon>
    </lineage>
</organism>
<feature type="transmembrane region" description="Helical" evidence="2">
    <location>
        <begin position="89"/>
        <end position="109"/>
    </location>
</feature>
<accession>E8QXE5</accession>
<dbReference type="Proteomes" id="UP000008631">
    <property type="component" value="Chromosome"/>
</dbReference>
<name>E8QXE5_ISOPI</name>
<proteinExistence type="predicted"/>
<dbReference type="InParanoid" id="E8QXE5"/>
<keyword evidence="4" id="KW-1185">Reference proteome</keyword>
<evidence type="ECO:0000313" key="4">
    <source>
        <dbReference type="Proteomes" id="UP000008631"/>
    </source>
</evidence>